<name>A0A8S5R0W9_9CAUD</name>
<protein>
    <submittedName>
        <fullName evidence="1">Uncharacterized protein</fullName>
    </submittedName>
</protein>
<dbReference type="EMBL" id="BK015784">
    <property type="protein sequence ID" value="DAE24810.1"/>
    <property type="molecule type" value="Genomic_DNA"/>
</dbReference>
<sequence>MVRPLVHTENSIRKSKPRRFRRSAGLFYQLNWS</sequence>
<accession>A0A8S5R0W9</accession>
<proteinExistence type="predicted"/>
<organism evidence="1">
    <name type="scientific">Myoviridae sp. cteBs22</name>
    <dbReference type="NCBI Taxonomy" id="2826675"/>
    <lineage>
        <taxon>Viruses</taxon>
        <taxon>Duplodnaviria</taxon>
        <taxon>Heunggongvirae</taxon>
        <taxon>Uroviricota</taxon>
        <taxon>Caudoviricetes</taxon>
    </lineage>
</organism>
<reference evidence="1" key="1">
    <citation type="journal article" date="2021" name="Proc. Natl. Acad. Sci. U.S.A.">
        <title>A Catalog of Tens of Thousands of Viruses from Human Metagenomes Reveals Hidden Associations with Chronic Diseases.</title>
        <authorList>
            <person name="Tisza M.J."/>
            <person name="Buck C.B."/>
        </authorList>
    </citation>
    <scope>NUCLEOTIDE SEQUENCE</scope>
    <source>
        <strain evidence="1">CteBs22</strain>
    </source>
</reference>
<evidence type="ECO:0000313" key="1">
    <source>
        <dbReference type="EMBL" id="DAE24810.1"/>
    </source>
</evidence>